<organism evidence="3 4">
    <name type="scientific">Streptomyces lycii</name>
    <dbReference type="NCBI Taxonomy" id="2654337"/>
    <lineage>
        <taxon>Bacteria</taxon>
        <taxon>Bacillati</taxon>
        <taxon>Actinomycetota</taxon>
        <taxon>Actinomycetes</taxon>
        <taxon>Kitasatosporales</taxon>
        <taxon>Streptomycetaceae</taxon>
        <taxon>Streptomyces</taxon>
    </lineage>
</organism>
<keyword evidence="4" id="KW-1185">Reference proteome</keyword>
<feature type="compositionally biased region" description="Gly residues" evidence="1">
    <location>
        <begin position="49"/>
        <end position="58"/>
    </location>
</feature>
<comment type="caution">
    <text evidence="3">The sequence shown here is derived from an EMBL/GenBank/DDBJ whole genome shotgun (WGS) entry which is preliminary data.</text>
</comment>
<dbReference type="Proteomes" id="UP000621266">
    <property type="component" value="Unassembled WGS sequence"/>
</dbReference>
<feature type="signal peptide" evidence="2">
    <location>
        <begin position="1"/>
        <end position="22"/>
    </location>
</feature>
<proteinExistence type="predicted"/>
<sequence length="253" mass="24734">MGTRIQHVAAVAVAVPVLALTAACSGGGDGSGDGGAKDKGTPGAARDGAGAGGGGAAKGGVPPLSTAELESALLTKGDVPGWTTGSADADAIVPKERFGTDREACAPVADVLSSEPKYARTAYTSGSLVKGGAAGGGTVHSVLLAAHERGEAAKWLTELRGAVRSCDAFTGTGGAGGPRYEVAPEDPGAPAGDDSVAFRLTGAGDASDLVVTVVRTGANTASYLSFGVADTPEPIERKVAVRQHEKLVEAAAG</sequence>
<feature type="chain" id="PRO_5046067406" description="PknH-like extracellular domain-containing protein" evidence="2">
    <location>
        <begin position="23"/>
        <end position="253"/>
    </location>
</feature>
<reference evidence="3 4" key="1">
    <citation type="submission" date="2019-10" db="EMBL/GenBank/DDBJ databases">
        <title>Streptomyces tenebrisbrunneis sp.nov., an endogenous actinomycete isolated from of Lycium ruthenicum.</title>
        <authorList>
            <person name="Ma L."/>
        </authorList>
    </citation>
    <scope>NUCLEOTIDE SEQUENCE [LARGE SCALE GENOMIC DNA]</scope>
    <source>
        <strain evidence="3 4">TRM 66187</strain>
    </source>
</reference>
<gene>
    <name evidence="3" type="ORF">GCU69_30715</name>
</gene>
<dbReference type="EMBL" id="WHPN01000420">
    <property type="protein sequence ID" value="KAF4405426.1"/>
    <property type="molecule type" value="Genomic_DNA"/>
</dbReference>
<evidence type="ECO:0000313" key="3">
    <source>
        <dbReference type="EMBL" id="KAF4405426.1"/>
    </source>
</evidence>
<dbReference type="PROSITE" id="PS51257">
    <property type="entry name" value="PROKAR_LIPOPROTEIN"/>
    <property type="match status" value="1"/>
</dbReference>
<feature type="region of interest" description="Disordered" evidence="1">
    <location>
        <begin position="28"/>
        <end position="62"/>
    </location>
</feature>
<evidence type="ECO:0000256" key="1">
    <source>
        <dbReference type="SAM" id="MobiDB-lite"/>
    </source>
</evidence>
<evidence type="ECO:0000256" key="2">
    <source>
        <dbReference type="SAM" id="SignalP"/>
    </source>
</evidence>
<protein>
    <recommendedName>
        <fullName evidence="5">PknH-like extracellular domain-containing protein</fullName>
    </recommendedName>
</protein>
<evidence type="ECO:0008006" key="5">
    <source>
        <dbReference type="Google" id="ProtNLM"/>
    </source>
</evidence>
<evidence type="ECO:0000313" key="4">
    <source>
        <dbReference type="Proteomes" id="UP000621266"/>
    </source>
</evidence>
<dbReference type="RefSeq" id="WP_156207803.1">
    <property type="nucleotide sequence ID" value="NZ_WHPN01000420.1"/>
</dbReference>
<accession>A0ABQ7FC78</accession>
<keyword evidence="2" id="KW-0732">Signal</keyword>
<name>A0ABQ7FC78_9ACTN</name>